<name>A0A318MZ90_9PROT</name>
<dbReference type="EMBL" id="QGLT01000001">
    <property type="protein sequence ID" value="PXZ02002.1"/>
    <property type="molecule type" value="Genomic_DNA"/>
</dbReference>
<dbReference type="InterPro" id="IPR051329">
    <property type="entry name" value="NIR_SIR_4Fe-4S"/>
</dbReference>
<evidence type="ECO:0000256" key="4">
    <source>
        <dbReference type="ARBA" id="ARBA00023002"/>
    </source>
</evidence>
<sequence>MNNIRRGWCPSLYHPMKTGDGWLCRVKPPFAKLTSRQARFIARSASDLGNGFINLSQKANLQLRGFTREHIQQFIPLVKNENLCSPDALEEGKRNILISPLAGIDPSCHQDTMRYAQCIQHEIIENETVKFLTGKFSFVIDGGGLFPLIRHHADINLRIHHDQWILQLGHAKQVIPCNLDNCVKLLKQILQFCNKHNYFRLLHQDYADQFIRENSCSKQSYTYPTSIEKLSIGQFPHGYHLGIPFGLLHNQDLSLLADISDQYGNSTLQLTPDRTIILPYCSNAAHTHLKSFITDKQDPRLNIILCPGKPYCLQGMQPVMKDVKKLIRFWHSKLQTLHISGCAKGCASPLKNPLTLCATPKGYNFILHGRANDESLYKNLDLEEISAKLITYSEMK</sequence>
<evidence type="ECO:0000256" key="5">
    <source>
        <dbReference type="ARBA" id="ARBA00023004"/>
    </source>
</evidence>
<evidence type="ECO:0000259" key="7">
    <source>
        <dbReference type="Pfam" id="PF03460"/>
    </source>
</evidence>
<evidence type="ECO:0000313" key="8">
    <source>
        <dbReference type="EMBL" id="PXZ02002.1"/>
    </source>
</evidence>
<keyword evidence="6" id="KW-0411">Iron-sulfur</keyword>
<dbReference type="GO" id="GO:0016491">
    <property type="term" value="F:oxidoreductase activity"/>
    <property type="evidence" value="ECO:0007669"/>
    <property type="project" value="UniProtKB-KW"/>
</dbReference>
<feature type="domain" description="Nitrite/Sulfite reductase ferredoxin-like" evidence="7">
    <location>
        <begin position="14"/>
        <end position="73"/>
    </location>
</feature>
<dbReference type="InterPro" id="IPR045854">
    <property type="entry name" value="NO2/SO3_Rdtase_4Fe4S_sf"/>
</dbReference>
<protein>
    <recommendedName>
        <fullName evidence="7">Nitrite/Sulfite reductase ferredoxin-like domain-containing protein</fullName>
    </recommendedName>
</protein>
<gene>
    <name evidence="8" type="ORF">DK869_03140</name>
</gene>
<dbReference type="Gene3D" id="3.90.480.20">
    <property type="match status" value="2"/>
</dbReference>
<dbReference type="InterPro" id="IPR005117">
    <property type="entry name" value="NiRdtase/SiRdtase_haem-b_fer"/>
</dbReference>
<keyword evidence="4" id="KW-0560">Oxidoreductase</keyword>
<dbReference type="Gene3D" id="3.30.413.10">
    <property type="entry name" value="Sulfite Reductase Hemoprotein, domain 1"/>
    <property type="match status" value="1"/>
</dbReference>
<dbReference type="Proteomes" id="UP000247565">
    <property type="component" value="Unassembled WGS sequence"/>
</dbReference>
<feature type="domain" description="Nitrite/Sulfite reductase ferredoxin-like" evidence="7">
    <location>
        <begin position="241"/>
        <end position="281"/>
    </location>
</feature>
<proteinExistence type="predicted"/>
<evidence type="ECO:0000313" key="9">
    <source>
        <dbReference type="Proteomes" id="UP000247565"/>
    </source>
</evidence>
<dbReference type="InterPro" id="IPR036136">
    <property type="entry name" value="Nit/Sulf_reduc_fer-like_dom_sf"/>
</dbReference>
<dbReference type="AlphaFoldDB" id="A0A318MZ90"/>
<keyword evidence="2" id="KW-0349">Heme</keyword>
<evidence type="ECO:0000256" key="6">
    <source>
        <dbReference type="ARBA" id="ARBA00023014"/>
    </source>
</evidence>
<dbReference type="PANTHER" id="PTHR32439">
    <property type="entry name" value="FERREDOXIN--NITRITE REDUCTASE, CHLOROPLASTIC"/>
    <property type="match status" value="1"/>
</dbReference>
<evidence type="ECO:0000256" key="1">
    <source>
        <dbReference type="ARBA" id="ARBA00022485"/>
    </source>
</evidence>
<dbReference type="SUPFAM" id="SSF55124">
    <property type="entry name" value="Nitrite/Sulfite reductase N-terminal domain-like"/>
    <property type="match status" value="2"/>
</dbReference>
<dbReference type="GO" id="GO:0051539">
    <property type="term" value="F:4 iron, 4 sulfur cluster binding"/>
    <property type="evidence" value="ECO:0007669"/>
    <property type="project" value="UniProtKB-KW"/>
</dbReference>
<organism evidence="8 9">
    <name type="scientific">Commensalibacter melissae</name>
    <dbReference type="NCBI Taxonomy" id="2070537"/>
    <lineage>
        <taxon>Bacteria</taxon>
        <taxon>Pseudomonadati</taxon>
        <taxon>Pseudomonadota</taxon>
        <taxon>Alphaproteobacteria</taxon>
        <taxon>Acetobacterales</taxon>
        <taxon>Acetobacteraceae</taxon>
    </lineage>
</organism>
<dbReference type="Pfam" id="PF03460">
    <property type="entry name" value="NIR_SIR_ferr"/>
    <property type="match status" value="2"/>
</dbReference>
<dbReference type="RefSeq" id="WP_110438520.1">
    <property type="nucleotide sequence ID" value="NZ_CP046393.1"/>
</dbReference>
<keyword evidence="9" id="KW-1185">Reference proteome</keyword>
<dbReference type="GO" id="GO:0046872">
    <property type="term" value="F:metal ion binding"/>
    <property type="evidence" value="ECO:0007669"/>
    <property type="project" value="UniProtKB-KW"/>
</dbReference>
<dbReference type="SUPFAM" id="SSF56014">
    <property type="entry name" value="Nitrite and sulphite reductase 4Fe-4S domain-like"/>
    <property type="match status" value="2"/>
</dbReference>
<keyword evidence="1" id="KW-0004">4Fe-4S</keyword>
<reference evidence="8 9" key="1">
    <citation type="submission" date="2018-05" db="EMBL/GenBank/DDBJ databases">
        <title>Reference genomes for bee gut microbiota database.</title>
        <authorList>
            <person name="Ellegaard K.M."/>
        </authorList>
    </citation>
    <scope>NUCLEOTIDE SEQUENCE [LARGE SCALE GENOMIC DNA]</scope>
    <source>
        <strain evidence="8 9">ESL0284</strain>
    </source>
</reference>
<comment type="caution">
    <text evidence="8">The sequence shown here is derived from an EMBL/GenBank/DDBJ whole genome shotgun (WGS) entry which is preliminary data.</text>
</comment>
<keyword evidence="5" id="KW-0408">Iron</keyword>
<dbReference type="OrthoDB" id="7459360at2"/>
<accession>A0A318MZ90</accession>
<keyword evidence="3" id="KW-0479">Metal-binding</keyword>
<dbReference type="PANTHER" id="PTHR32439:SF9">
    <property type="entry name" value="BLR3264 PROTEIN"/>
    <property type="match status" value="1"/>
</dbReference>
<evidence type="ECO:0000256" key="2">
    <source>
        <dbReference type="ARBA" id="ARBA00022617"/>
    </source>
</evidence>
<evidence type="ECO:0000256" key="3">
    <source>
        <dbReference type="ARBA" id="ARBA00022723"/>
    </source>
</evidence>